<evidence type="ECO:0000313" key="2">
    <source>
        <dbReference type="EMBL" id="SNR41446.1"/>
    </source>
</evidence>
<dbReference type="AlphaFoldDB" id="A0A238W4I4"/>
<evidence type="ECO:0000256" key="1">
    <source>
        <dbReference type="SAM" id="SignalP"/>
    </source>
</evidence>
<accession>A0A238W4I4</accession>
<keyword evidence="1" id="KW-0732">Signal</keyword>
<name>A0A238W4I4_9PSEU</name>
<proteinExistence type="predicted"/>
<dbReference type="Proteomes" id="UP000198348">
    <property type="component" value="Unassembled WGS sequence"/>
</dbReference>
<reference evidence="2 3" key="1">
    <citation type="submission" date="2017-06" db="EMBL/GenBank/DDBJ databases">
        <authorList>
            <person name="Kim H.J."/>
            <person name="Triplett B.A."/>
        </authorList>
    </citation>
    <scope>NUCLEOTIDE SEQUENCE [LARGE SCALE GENOMIC DNA]</scope>
    <source>
        <strain evidence="2 3">DSM 45207</strain>
    </source>
</reference>
<gene>
    <name evidence="2" type="ORF">SAMN06265360_105108</name>
</gene>
<protein>
    <recommendedName>
        <fullName evidence="4">Transglycosylase SLT domain-containing protein</fullName>
    </recommendedName>
</protein>
<evidence type="ECO:0008006" key="4">
    <source>
        <dbReference type="Google" id="ProtNLM"/>
    </source>
</evidence>
<dbReference type="RefSeq" id="WP_141134584.1">
    <property type="nucleotide sequence ID" value="NZ_FZNW01000005.1"/>
</dbReference>
<organism evidence="2 3">
    <name type="scientific">Haloechinothrix alba</name>
    <dbReference type="NCBI Taxonomy" id="664784"/>
    <lineage>
        <taxon>Bacteria</taxon>
        <taxon>Bacillati</taxon>
        <taxon>Actinomycetota</taxon>
        <taxon>Actinomycetes</taxon>
        <taxon>Pseudonocardiales</taxon>
        <taxon>Pseudonocardiaceae</taxon>
        <taxon>Haloechinothrix</taxon>
    </lineage>
</organism>
<evidence type="ECO:0000313" key="3">
    <source>
        <dbReference type="Proteomes" id="UP000198348"/>
    </source>
</evidence>
<feature type="chain" id="PRO_5038532322" description="Transglycosylase SLT domain-containing protein" evidence="1">
    <location>
        <begin position="25"/>
        <end position="318"/>
    </location>
</feature>
<dbReference type="OrthoDB" id="2678967at2"/>
<feature type="signal peptide" evidence="1">
    <location>
        <begin position="1"/>
        <end position="24"/>
    </location>
</feature>
<keyword evidence="3" id="KW-1185">Reference proteome</keyword>
<dbReference type="EMBL" id="FZNW01000005">
    <property type="protein sequence ID" value="SNR41446.1"/>
    <property type="molecule type" value="Genomic_DNA"/>
</dbReference>
<sequence length="318" mass="35261">MTCSTVRGACRAILALVLAMGALAAGPPAAAEHVFGDEPLDDVLEHAETHRDCGLSRDELAAMMLAVVWQETGAPRDIAPSPMTLGRWDVQRGLHSFTDPDESPDVFWHAGVGMWQFDSAGSGAHLPISARINSWQAANEAARVMSARYCAAGGSETDRRRAAWQPWVGCRDAADPCGDWYREHYDADSDTLHGIARDSDVTRHGGMRHRTCRWASSPAEWDCWYVDPARAQGYSAWADPDWGPTPVALPFYSHHIAVNRQEYRHWIQADTGYDTGVLVRRQLGDDARHGLEWDSRERLCDTGEERGTCPPPSTERPR</sequence>